<comment type="caution">
    <text evidence="2">The sequence shown here is derived from an EMBL/GenBank/DDBJ whole genome shotgun (WGS) entry which is preliminary data.</text>
</comment>
<evidence type="ECO:0000256" key="1">
    <source>
        <dbReference type="SAM" id="Phobius"/>
    </source>
</evidence>
<organism evidence="2 3">
    <name type="scientific">Trichonephila clavipes</name>
    <name type="common">Golden silk orbweaver</name>
    <name type="synonym">Nephila clavipes</name>
    <dbReference type="NCBI Taxonomy" id="2585209"/>
    <lineage>
        <taxon>Eukaryota</taxon>
        <taxon>Metazoa</taxon>
        <taxon>Ecdysozoa</taxon>
        <taxon>Arthropoda</taxon>
        <taxon>Chelicerata</taxon>
        <taxon>Arachnida</taxon>
        <taxon>Araneae</taxon>
        <taxon>Araneomorphae</taxon>
        <taxon>Entelegynae</taxon>
        <taxon>Araneoidea</taxon>
        <taxon>Nephilidae</taxon>
        <taxon>Trichonephila</taxon>
    </lineage>
</organism>
<name>A0A8X6SWQ1_TRICX</name>
<dbReference type="EMBL" id="BMAU01021352">
    <property type="protein sequence ID" value="GFY19315.1"/>
    <property type="molecule type" value="Genomic_DNA"/>
</dbReference>
<accession>A0A8X6SWQ1</accession>
<evidence type="ECO:0000313" key="3">
    <source>
        <dbReference type="Proteomes" id="UP000887159"/>
    </source>
</evidence>
<evidence type="ECO:0000313" key="2">
    <source>
        <dbReference type="EMBL" id="GFY19315.1"/>
    </source>
</evidence>
<sequence>MWFVIWAFFGTLDLLIEIISNTLVINSEPKFISALRRLEGGHLYRETIKFFFTNKYYAQYAAPVWGTAAPTTLKKVQIIQNKVLKIITNASCYVFAAFVSIELSLSVTLLASLKLPSGKWHVNYGVPVPKWDVPPHQNFRIKSRISGVA</sequence>
<keyword evidence="1" id="KW-1133">Transmembrane helix</keyword>
<feature type="transmembrane region" description="Helical" evidence="1">
    <location>
        <begin position="6"/>
        <end position="27"/>
    </location>
</feature>
<keyword evidence="3" id="KW-1185">Reference proteome</keyword>
<proteinExistence type="predicted"/>
<protein>
    <submittedName>
        <fullName evidence="2">Uncharacterized protein</fullName>
    </submittedName>
</protein>
<keyword evidence="1" id="KW-0472">Membrane</keyword>
<dbReference type="AlphaFoldDB" id="A0A8X6SWQ1"/>
<keyword evidence="1" id="KW-0812">Transmembrane</keyword>
<dbReference type="Proteomes" id="UP000887159">
    <property type="component" value="Unassembled WGS sequence"/>
</dbReference>
<feature type="transmembrane region" description="Helical" evidence="1">
    <location>
        <begin position="92"/>
        <end position="113"/>
    </location>
</feature>
<gene>
    <name evidence="2" type="ORF">TNCV_4127021</name>
</gene>
<reference evidence="2" key="1">
    <citation type="submission" date="2020-08" db="EMBL/GenBank/DDBJ databases">
        <title>Multicomponent nature underlies the extraordinary mechanical properties of spider dragline silk.</title>
        <authorList>
            <person name="Kono N."/>
            <person name="Nakamura H."/>
            <person name="Mori M."/>
            <person name="Yoshida Y."/>
            <person name="Ohtoshi R."/>
            <person name="Malay A.D."/>
            <person name="Moran D.A.P."/>
            <person name="Tomita M."/>
            <person name="Numata K."/>
            <person name="Arakawa K."/>
        </authorList>
    </citation>
    <scope>NUCLEOTIDE SEQUENCE</scope>
</reference>